<evidence type="ECO:0000256" key="1">
    <source>
        <dbReference type="SAM" id="MobiDB-lite"/>
    </source>
</evidence>
<dbReference type="AlphaFoldDB" id="A0AAD7W2T2"/>
<sequence length="185" mass="20650">MFCMVAHTEALWRGELCGLVLQWALKEMACQLLEFEPTTVQLRMVTSELTPRKGRGVLILTVGGRTVCHLVGITVVQDPCMLQASYESHRTCKSIVLQPWIFYLNLFSSSPIDVVIEDARVAIFLRDEVSECVRTDGHGAETVKQQQVRGEGQDANSSPSTPTPRRTPSSHLRPGKHYPTQAESR</sequence>
<reference evidence="2" key="1">
    <citation type="journal article" date="2023" name="Science">
        <title>Genome structures resolve the early diversification of teleost fishes.</title>
        <authorList>
            <person name="Parey E."/>
            <person name="Louis A."/>
            <person name="Montfort J."/>
            <person name="Bouchez O."/>
            <person name="Roques C."/>
            <person name="Iampietro C."/>
            <person name="Lluch J."/>
            <person name="Castinel A."/>
            <person name="Donnadieu C."/>
            <person name="Desvignes T."/>
            <person name="Floi Bucao C."/>
            <person name="Jouanno E."/>
            <person name="Wen M."/>
            <person name="Mejri S."/>
            <person name="Dirks R."/>
            <person name="Jansen H."/>
            <person name="Henkel C."/>
            <person name="Chen W.J."/>
            <person name="Zahm M."/>
            <person name="Cabau C."/>
            <person name="Klopp C."/>
            <person name="Thompson A.W."/>
            <person name="Robinson-Rechavi M."/>
            <person name="Braasch I."/>
            <person name="Lecointre G."/>
            <person name="Bobe J."/>
            <person name="Postlethwait J.H."/>
            <person name="Berthelot C."/>
            <person name="Roest Crollius H."/>
            <person name="Guiguen Y."/>
        </authorList>
    </citation>
    <scope>NUCLEOTIDE SEQUENCE</scope>
    <source>
        <strain evidence="2">NC1722</strain>
    </source>
</reference>
<protein>
    <submittedName>
        <fullName evidence="2">Uncharacterized protein</fullName>
    </submittedName>
</protein>
<evidence type="ECO:0000313" key="3">
    <source>
        <dbReference type="Proteomes" id="UP001221898"/>
    </source>
</evidence>
<evidence type="ECO:0000313" key="2">
    <source>
        <dbReference type="EMBL" id="KAJ8377376.1"/>
    </source>
</evidence>
<dbReference type="Proteomes" id="UP001221898">
    <property type="component" value="Unassembled WGS sequence"/>
</dbReference>
<proteinExistence type="predicted"/>
<name>A0AAD7W2T2_9TELE</name>
<keyword evidence="3" id="KW-1185">Reference proteome</keyword>
<comment type="caution">
    <text evidence="2">The sequence shown here is derived from an EMBL/GenBank/DDBJ whole genome shotgun (WGS) entry which is preliminary data.</text>
</comment>
<accession>A0AAD7W2T2</accession>
<feature type="region of interest" description="Disordered" evidence="1">
    <location>
        <begin position="136"/>
        <end position="185"/>
    </location>
</feature>
<feature type="compositionally biased region" description="Low complexity" evidence="1">
    <location>
        <begin position="157"/>
        <end position="172"/>
    </location>
</feature>
<gene>
    <name evidence="2" type="ORF">AAFF_G00261050</name>
</gene>
<dbReference type="EMBL" id="JAINUG010000356">
    <property type="protein sequence ID" value="KAJ8377376.1"/>
    <property type="molecule type" value="Genomic_DNA"/>
</dbReference>
<organism evidence="2 3">
    <name type="scientific">Aldrovandia affinis</name>
    <dbReference type="NCBI Taxonomy" id="143900"/>
    <lineage>
        <taxon>Eukaryota</taxon>
        <taxon>Metazoa</taxon>
        <taxon>Chordata</taxon>
        <taxon>Craniata</taxon>
        <taxon>Vertebrata</taxon>
        <taxon>Euteleostomi</taxon>
        <taxon>Actinopterygii</taxon>
        <taxon>Neopterygii</taxon>
        <taxon>Teleostei</taxon>
        <taxon>Notacanthiformes</taxon>
        <taxon>Halosauridae</taxon>
        <taxon>Aldrovandia</taxon>
    </lineage>
</organism>